<gene>
    <name evidence="1" type="ORF">H8A87_14810</name>
</gene>
<accession>A0ABS0U7T2</accession>
<proteinExistence type="predicted"/>
<dbReference type="RefSeq" id="WP_198690714.1">
    <property type="nucleotide sequence ID" value="NZ_CAWPUD010000052.1"/>
</dbReference>
<sequence>MAKNRFSCSKNDHIAIMQRCNSIKGNTLPADLTNQRDYGGLVFVDEAYVNRAMRLRVAAAERRENKRSR</sequence>
<dbReference type="EMBL" id="JACOII010000052">
    <property type="protein sequence ID" value="MBI6549942.1"/>
    <property type="molecule type" value="Genomic_DNA"/>
</dbReference>
<dbReference type="Proteomes" id="UP000696184">
    <property type="component" value="Unassembled WGS sequence"/>
</dbReference>
<evidence type="ECO:0000313" key="1">
    <source>
        <dbReference type="EMBL" id="MBI6549942.1"/>
    </source>
</evidence>
<name>A0ABS0U7T2_9GAMM</name>
<protein>
    <recommendedName>
        <fullName evidence="3">Transposase</fullName>
    </recommendedName>
</protein>
<reference evidence="1 2" key="1">
    <citation type="submission" date="2020-08" db="EMBL/GenBank/DDBJ databases">
        <title>Description of Xenorhabdus lircayensis sp. nov., the symbiotic bacterium associated with the entomopathogenic nematode Steirnernema unicornum.</title>
        <authorList>
            <person name="Castaneda-Alvarez C."/>
            <person name="Prodan S."/>
            <person name="Zamorano A."/>
            <person name="San-Blas E."/>
            <person name="Aballay E."/>
        </authorList>
    </citation>
    <scope>NUCLEOTIDE SEQUENCE [LARGE SCALE GENOMIC DNA]</scope>
    <source>
        <strain evidence="1 2">VLS</strain>
    </source>
</reference>
<keyword evidence="2" id="KW-1185">Reference proteome</keyword>
<organism evidence="1 2">
    <name type="scientific">Xenorhabdus lircayensis</name>
    <dbReference type="NCBI Taxonomy" id="2763499"/>
    <lineage>
        <taxon>Bacteria</taxon>
        <taxon>Pseudomonadati</taxon>
        <taxon>Pseudomonadota</taxon>
        <taxon>Gammaproteobacteria</taxon>
        <taxon>Enterobacterales</taxon>
        <taxon>Morganellaceae</taxon>
        <taxon>Xenorhabdus</taxon>
    </lineage>
</organism>
<comment type="caution">
    <text evidence="1">The sequence shown here is derived from an EMBL/GenBank/DDBJ whole genome shotgun (WGS) entry which is preliminary data.</text>
</comment>
<evidence type="ECO:0000313" key="2">
    <source>
        <dbReference type="Proteomes" id="UP000696184"/>
    </source>
</evidence>
<evidence type="ECO:0008006" key="3">
    <source>
        <dbReference type="Google" id="ProtNLM"/>
    </source>
</evidence>